<dbReference type="Pfam" id="PF12339">
    <property type="entry name" value="DNAJ_related"/>
    <property type="match status" value="1"/>
</dbReference>
<evidence type="ECO:0000256" key="1">
    <source>
        <dbReference type="ARBA" id="ARBA00023186"/>
    </source>
</evidence>
<sequence length="210" mass="24361">MNNKHETLLQLLTEILHSFQPAFRDGISEFELISKLKAKPFCLFDEDALREPLVLFQTHFVLFHALYILREEWRQQKVGELTISALKIKLETFIDQDAALVQADPLADYYLDWQNLSKTDEAGVEDLLNQFWQKMGGMKANKEPTLEEINVALEHMQLEAIEGLQLDELKRQYRKLQHMYHPDKGGTAEQAQIILAAYTTLHSVIYNSTK</sequence>
<dbReference type="CDD" id="cd06257">
    <property type="entry name" value="DnaJ"/>
    <property type="match status" value="1"/>
</dbReference>
<dbReference type="RefSeq" id="WP_311362339.1">
    <property type="nucleotide sequence ID" value="NZ_JAVRIE010000005.1"/>
</dbReference>
<accession>A0AAW8R2T3</accession>
<dbReference type="SUPFAM" id="SSF46565">
    <property type="entry name" value="Chaperone J-domain"/>
    <property type="match status" value="1"/>
</dbReference>
<dbReference type="InterPro" id="IPR001623">
    <property type="entry name" value="DnaJ_domain"/>
</dbReference>
<organism evidence="3 4">
    <name type="scientific">Brumicola blandensis</name>
    <dbReference type="NCBI Taxonomy" id="3075611"/>
    <lineage>
        <taxon>Bacteria</taxon>
        <taxon>Pseudomonadati</taxon>
        <taxon>Pseudomonadota</taxon>
        <taxon>Gammaproteobacteria</taxon>
        <taxon>Alteromonadales</taxon>
        <taxon>Alteromonadaceae</taxon>
        <taxon>Brumicola</taxon>
    </lineage>
</organism>
<name>A0AAW8R2T3_9ALTE</name>
<feature type="domain" description="DnaJ-related protein N-terminal" evidence="2">
    <location>
        <begin position="12"/>
        <end position="135"/>
    </location>
</feature>
<dbReference type="AlphaFoldDB" id="A0AAW8R2T3"/>
<comment type="caution">
    <text evidence="3">The sequence shown here is derived from an EMBL/GenBank/DDBJ whole genome shotgun (WGS) entry which is preliminary data.</text>
</comment>
<proteinExistence type="predicted"/>
<evidence type="ECO:0000313" key="4">
    <source>
        <dbReference type="Proteomes" id="UP001249020"/>
    </source>
</evidence>
<evidence type="ECO:0000313" key="3">
    <source>
        <dbReference type="EMBL" id="MDT0583572.1"/>
    </source>
</evidence>
<evidence type="ECO:0000259" key="2">
    <source>
        <dbReference type="Pfam" id="PF12339"/>
    </source>
</evidence>
<gene>
    <name evidence="3" type="ORF">RM544_13565</name>
</gene>
<dbReference type="InterPro" id="IPR021059">
    <property type="entry name" value="DnaJ-related_N"/>
</dbReference>
<reference evidence="3 4" key="1">
    <citation type="submission" date="2023-09" db="EMBL/GenBank/DDBJ databases">
        <authorList>
            <person name="Rey-Velasco X."/>
        </authorList>
    </citation>
    <scope>NUCLEOTIDE SEQUENCE [LARGE SCALE GENOMIC DNA]</scope>
    <source>
        <strain evidence="3 4">W409</strain>
    </source>
</reference>
<dbReference type="InterPro" id="IPR036869">
    <property type="entry name" value="J_dom_sf"/>
</dbReference>
<protein>
    <submittedName>
        <fullName evidence="3">DNA-J related domain-containing protein</fullName>
    </submittedName>
</protein>
<keyword evidence="4" id="KW-1185">Reference proteome</keyword>
<dbReference type="EMBL" id="JAVRIE010000005">
    <property type="protein sequence ID" value="MDT0583572.1"/>
    <property type="molecule type" value="Genomic_DNA"/>
</dbReference>
<keyword evidence="1" id="KW-0143">Chaperone</keyword>
<dbReference type="Proteomes" id="UP001249020">
    <property type="component" value="Unassembled WGS sequence"/>
</dbReference>
<dbReference type="Gene3D" id="1.10.287.110">
    <property type="entry name" value="DnaJ domain"/>
    <property type="match status" value="1"/>
</dbReference>